<evidence type="ECO:0000256" key="6">
    <source>
        <dbReference type="ARBA" id="ARBA00022723"/>
    </source>
</evidence>
<keyword evidence="9 10" id="KW-0342">GTP-binding</keyword>
<comment type="cofactor">
    <cofactor evidence="12">
        <name>Mg(2+)</name>
        <dbReference type="ChEBI" id="CHEBI:18420"/>
    </cofactor>
    <text evidence="12">Binds 2 magnesium ions per subunit.</text>
</comment>
<evidence type="ECO:0000256" key="2">
    <source>
        <dbReference type="ARBA" id="ARBA00012511"/>
    </source>
</evidence>
<evidence type="ECO:0000256" key="8">
    <source>
        <dbReference type="ARBA" id="ARBA00022842"/>
    </source>
</evidence>
<evidence type="ECO:0000259" key="13">
    <source>
        <dbReference type="Pfam" id="PF04446"/>
    </source>
</evidence>
<evidence type="ECO:0000256" key="12">
    <source>
        <dbReference type="PIRSR" id="PIRSR028980-2"/>
    </source>
</evidence>
<dbReference type="PANTHER" id="PTHR12729">
    <property type="entry name" value="TRNA(HIS) GUANYLYLTRANSFERASE-RELATED"/>
    <property type="match status" value="1"/>
</dbReference>
<feature type="binding site" evidence="11">
    <location>
        <begin position="29"/>
        <end position="34"/>
    </location>
    <ligand>
        <name>GTP</name>
        <dbReference type="ChEBI" id="CHEBI:37565"/>
    </ligand>
</feature>
<accession>A0A7S7LJK2</accession>
<evidence type="ECO:0000256" key="4">
    <source>
        <dbReference type="ARBA" id="ARBA00022694"/>
    </source>
</evidence>
<dbReference type="PANTHER" id="PTHR12729:SF6">
    <property type="entry name" value="TRNA(HIS) GUANYLYLTRANSFERASE-RELATED"/>
    <property type="match status" value="1"/>
</dbReference>
<dbReference type="Gene3D" id="3.30.70.3000">
    <property type="match status" value="1"/>
</dbReference>
<dbReference type="GO" id="GO:0006400">
    <property type="term" value="P:tRNA modification"/>
    <property type="evidence" value="ECO:0007669"/>
    <property type="project" value="UniProtKB-UniRule"/>
</dbReference>
<evidence type="ECO:0000256" key="1">
    <source>
        <dbReference type="ARBA" id="ARBA00010113"/>
    </source>
</evidence>
<feature type="domain" description="tRNAHis guanylyltransferase catalytic" evidence="13">
    <location>
        <begin position="6"/>
        <end position="135"/>
    </location>
</feature>
<dbReference type="GO" id="GO:0000287">
    <property type="term" value="F:magnesium ion binding"/>
    <property type="evidence" value="ECO:0007669"/>
    <property type="project" value="UniProtKB-UniRule"/>
</dbReference>
<dbReference type="InterPro" id="IPR007537">
    <property type="entry name" value="tRNAHis_GuaTrfase_Thg1"/>
</dbReference>
<dbReference type="InterPro" id="IPR038469">
    <property type="entry name" value="tRNAHis_GuaTrfase_Thg1_sf"/>
</dbReference>
<sequence>MACSKYEYIKTYEQPSRIVKNCWFVVRIDGHSFHEFTKDHEFHKPNDKRGLDLMSRCAENVMKNLGDIVISYGQSDEFSFVFRRKTDLWSRKNDKILTHVVSLFTSSFIFFWDSFFPGKKLLYPPTFDGRIIMYPTDEDIRTYLSWRQADCHINNLYNTCFWSLVSINKLNEREATEKLKFTDSSYKNELLFKEFGINYNNISPQFRKGTTIYKARPKEKKSRDEYLLLKNNDILLFDKCKEATIETDHRDYTELDKPLNPIWKIDDEMVIISCIYKCHCDIIQDKFWHENDHLLK</sequence>
<feature type="binding site" evidence="12">
    <location>
        <position position="29"/>
    </location>
    <ligand>
        <name>Mg(2+)</name>
        <dbReference type="ChEBI" id="CHEBI:18420"/>
        <label>1</label>
        <note>catalytic</note>
    </ligand>
</feature>
<dbReference type="EC" id="2.7.7.79" evidence="2 10"/>
<comment type="similarity">
    <text evidence="1 10">Belongs to the tRNA(His) guanylyltransferase family.</text>
</comment>
<dbReference type="OMA" id="WKQHTEI"/>
<feature type="binding site" evidence="12">
    <location>
        <position position="29"/>
    </location>
    <ligand>
        <name>Mg(2+)</name>
        <dbReference type="ChEBI" id="CHEBI:18420"/>
        <label>2</label>
        <note>catalytic</note>
    </ligand>
</feature>
<feature type="domain" description="Thg1 C-terminal" evidence="14">
    <location>
        <begin position="139"/>
        <end position="250"/>
    </location>
</feature>
<evidence type="ECO:0000256" key="5">
    <source>
        <dbReference type="ARBA" id="ARBA00022695"/>
    </source>
</evidence>
<dbReference type="AlphaFoldDB" id="A0A7S7LJK2"/>
<evidence type="ECO:0000256" key="10">
    <source>
        <dbReference type="PIRNR" id="PIRNR028980"/>
    </source>
</evidence>
<dbReference type="GO" id="GO:0005525">
    <property type="term" value="F:GTP binding"/>
    <property type="evidence" value="ECO:0007669"/>
    <property type="project" value="UniProtKB-UniRule"/>
</dbReference>
<keyword evidence="6 10" id="KW-0479">Metal-binding</keyword>
<evidence type="ECO:0000256" key="9">
    <source>
        <dbReference type="ARBA" id="ARBA00023134"/>
    </source>
</evidence>
<evidence type="ECO:0000313" key="15">
    <source>
        <dbReference type="EMBL" id="QOY43429.1"/>
    </source>
</evidence>
<comment type="function">
    <text evidence="10">Adds a GMP to the 5'-end of tRNA(His) after transcription and RNase P cleavage.</text>
</comment>
<dbReference type="GO" id="GO:0008193">
    <property type="term" value="F:tRNA guanylyltransferase activity"/>
    <property type="evidence" value="ECO:0007669"/>
    <property type="project" value="UniProtKB-UniRule"/>
</dbReference>
<keyword evidence="3 10" id="KW-0808">Transferase</keyword>
<proteinExistence type="inferred from homology"/>
<dbReference type="InterPro" id="IPR025845">
    <property type="entry name" value="Thg1_C_dom"/>
</dbReference>
<keyword evidence="8 10" id="KW-0460">Magnesium</keyword>
<reference evidence="15 16" key="1">
    <citation type="submission" date="2019-09" db="EMBL/GenBank/DDBJ databases">
        <title>Consistent, comparative and evidence-based genome assembly and annotation for Cryptosporidium parvum, C. hominis and C. tyzzeri.</title>
        <authorList>
            <person name="Baptista R.P."/>
            <person name="Li Y."/>
            <person name="Sateriale A."/>
            <person name="Ansell B."/>
            <person name="Jex A."/>
            <person name="Sanders M."/>
            <person name="Brooks K."/>
            <person name="Tracey A."/>
            <person name="Berriman M."/>
            <person name="Striepen B."/>
            <person name="Cotton J.A."/>
            <person name="Kissinger J.C."/>
        </authorList>
    </citation>
    <scope>NUCLEOTIDE SEQUENCE [LARGE SCALE GENOMIC DNA]</scope>
    <source>
        <strain evidence="15 16">IOWA-ATCC</strain>
    </source>
</reference>
<dbReference type="Pfam" id="PF04446">
    <property type="entry name" value="Thg1"/>
    <property type="match status" value="1"/>
</dbReference>
<dbReference type="EMBL" id="CP044422">
    <property type="protein sequence ID" value="QOY43429.1"/>
    <property type="molecule type" value="Genomic_DNA"/>
</dbReference>
<dbReference type="Pfam" id="PF14413">
    <property type="entry name" value="Thg1C"/>
    <property type="match status" value="1"/>
</dbReference>
<dbReference type="InterPro" id="IPR024956">
    <property type="entry name" value="tRNAHis_GuaTrfase_cat"/>
</dbReference>
<evidence type="ECO:0000256" key="3">
    <source>
        <dbReference type="ARBA" id="ARBA00022679"/>
    </source>
</evidence>
<evidence type="ECO:0000313" key="16">
    <source>
        <dbReference type="Proteomes" id="UP000593906"/>
    </source>
</evidence>
<name>A0A7S7LJK2_CRYPV</name>
<feature type="binding site" evidence="12">
    <location>
        <position position="76"/>
    </location>
    <ligand>
        <name>Mg(2+)</name>
        <dbReference type="ChEBI" id="CHEBI:18420"/>
        <label>2</label>
        <note>catalytic</note>
    </ligand>
</feature>
<keyword evidence="4 10" id="KW-0819">tRNA processing</keyword>
<evidence type="ECO:0000256" key="7">
    <source>
        <dbReference type="ARBA" id="ARBA00022741"/>
    </source>
</evidence>
<organism evidence="15 16">
    <name type="scientific">Cryptosporidium parvum</name>
    <dbReference type="NCBI Taxonomy" id="5807"/>
    <lineage>
        <taxon>Eukaryota</taxon>
        <taxon>Sar</taxon>
        <taxon>Alveolata</taxon>
        <taxon>Apicomplexa</taxon>
        <taxon>Conoidasida</taxon>
        <taxon>Coccidia</taxon>
        <taxon>Eucoccidiorida</taxon>
        <taxon>Eimeriorina</taxon>
        <taxon>Cryptosporidiidae</taxon>
        <taxon>Cryptosporidium</taxon>
    </lineage>
</organism>
<keyword evidence="5 10" id="KW-0548">Nucleotidyltransferase</keyword>
<dbReference type="VEuPathDB" id="CryptoDB:CPATCC_0037360"/>
<comment type="catalytic activity">
    <reaction evidence="10">
        <text>a 5'-end ribonucleotide-tRNA(His) + GTP + ATP + H2O = a 5'-end phospho-guanosine-ribonucleotide-tRNA(His) + AMP + 2 diphosphate + H(+)</text>
        <dbReference type="Rhea" id="RHEA:54564"/>
        <dbReference type="Rhea" id="RHEA-COMP:14193"/>
        <dbReference type="Rhea" id="RHEA-COMP:14917"/>
        <dbReference type="ChEBI" id="CHEBI:15377"/>
        <dbReference type="ChEBI" id="CHEBI:15378"/>
        <dbReference type="ChEBI" id="CHEBI:30616"/>
        <dbReference type="ChEBI" id="CHEBI:33019"/>
        <dbReference type="ChEBI" id="CHEBI:37565"/>
        <dbReference type="ChEBI" id="CHEBI:138282"/>
        <dbReference type="ChEBI" id="CHEBI:141847"/>
        <dbReference type="ChEBI" id="CHEBI:456215"/>
        <dbReference type="EC" id="2.7.7.79"/>
    </reaction>
</comment>
<gene>
    <name evidence="15" type="ORF">CPATCC_000213</name>
</gene>
<evidence type="ECO:0000256" key="11">
    <source>
        <dbReference type="PIRSR" id="PIRSR028980-1"/>
    </source>
</evidence>
<feature type="binding site" evidence="12">
    <location>
        <position position="30"/>
    </location>
    <ligand>
        <name>Mg(2+)</name>
        <dbReference type="ChEBI" id="CHEBI:18420"/>
        <label>1</label>
        <note>catalytic</note>
    </ligand>
</feature>
<feature type="binding site" evidence="11">
    <location>
        <begin position="75"/>
        <end position="76"/>
    </location>
    <ligand>
        <name>GTP</name>
        <dbReference type="ChEBI" id="CHEBI:37565"/>
    </ligand>
</feature>
<protein>
    <recommendedName>
        <fullName evidence="2 10">tRNA(His) guanylyltransferase</fullName>
        <ecNumber evidence="2 10">2.7.7.79</ecNumber>
    </recommendedName>
    <alternativeName>
        <fullName evidence="10">tRNA-histidine guanylyltransferase</fullName>
    </alternativeName>
</protein>
<dbReference type="PIRSF" id="PIRSF028980">
    <property type="entry name" value="tRNAHis_guanylyltransferase"/>
    <property type="match status" value="1"/>
</dbReference>
<evidence type="ECO:0000259" key="14">
    <source>
        <dbReference type="Pfam" id="PF14413"/>
    </source>
</evidence>
<dbReference type="Proteomes" id="UP000593906">
    <property type="component" value="Chromosome 1"/>
</dbReference>
<keyword evidence="7 10" id="KW-0547">Nucleotide-binding</keyword>
<feature type="binding site" evidence="12">
    <location>
        <position position="76"/>
    </location>
    <ligand>
        <name>Mg(2+)</name>
        <dbReference type="ChEBI" id="CHEBI:18420"/>
        <label>1</label>
        <note>catalytic</note>
    </ligand>
</feature>